<name>A0A1C5IMS1_9ACTN</name>
<dbReference type="STRING" id="745366.GA0070213_106227"/>
<protein>
    <submittedName>
        <fullName evidence="1">Uncharacterized protein</fullName>
    </submittedName>
</protein>
<sequence length="46" mass="4837">MIYLDSAEILARQATATEFVAFLTDDRRLLAAAKAVGLPVASPGMA</sequence>
<reference evidence="2" key="1">
    <citation type="submission" date="2016-06" db="EMBL/GenBank/DDBJ databases">
        <authorList>
            <person name="Varghese N."/>
            <person name="Submissions Spin"/>
        </authorList>
    </citation>
    <scope>NUCLEOTIDE SEQUENCE [LARGE SCALE GENOMIC DNA]</scope>
    <source>
        <strain evidence="2">DSM 45647</strain>
    </source>
</reference>
<dbReference type="Proteomes" id="UP000199360">
    <property type="component" value="Unassembled WGS sequence"/>
</dbReference>
<evidence type="ECO:0000313" key="2">
    <source>
        <dbReference type="Proteomes" id="UP000199360"/>
    </source>
</evidence>
<accession>A0A1C5IMS1</accession>
<evidence type="ECO:0000313" key="1">
    <source>
        <dbReference type="EMBL" id="SCG59614.1"/>
    </source>
</evidence>
<dbReference type="AlphaFoldDB" id="A0A1C5IMS1"/>
<keyword evidence="2" id="KW-1185">Reference proteome</keyword>
<dbReference type="EMBL" id="FMDM01000006">
    <property type="protein sequence ID" value="SCG59614.1"/>
    <property type="molecule type" value="Genomic_DNA"/>
</dbReference>
<dbReference type="RefSeq" id="WP_245716383.1">
    <property type="nucleotide sequence ID" value="NZ_FMDM01000006.1"/>
</dbReference>
<proteinExistence type="predicted"/>
<gene>
    <name evidence="1" type="ORF">GA0070213_106227</name>
</gene>
<organism evidence="1 2">
    <name type="scientific">Micromonospora humi</name>
    <dbReference type="NCBI Taxonomy" id="745366"/>
    <lineage>
        <taxon>Bacteria</taxon>
        <taxon>Bacillati</taxon>
        <taxon>Actinomycetota</taxon>
        <taxon>Actinomycetes</taxon>
        <taxon>Micromonosporales</taxon>
        <taxon>Micromonosporaceae</taxon>
        <taxon>Micromonospora</taxon>
    </lineage>
</organism>